<dbReference type="Proteomes" id="UP000235786">
    <property type="component" value="Unassembled WGS sequence"/>
</dbReference>
<keyword evidence="2" id="KW-1185">Reference proteome</keyword>
<dbReference type="OrthoDB" id="2684236at2759"/>
<evidence type="ECO:0000313" key="1">
    <source>
        <dbReference type="EMBL" id="PMD29800.1"/>
    </source>
</evidence>
<dbReference type="InterPro" id="IPR009836">
    <property type="entry name" value="GRDP-like"/>
</dbReference>
<evidence type="ECO:0008006" key="3">
    <source>
        <dbReference type="Google" id="ProtNLM"/>
    </source>
</evidence>
<dbReference type="Pfam" id="PF07173">
    <property type="entry name" value="GRDP-like"/>
    <property type="match status" value="1"/>
</dbReference>
<name>A0A2J6QU73_HYAVF</name>
<evidence type="ECO:0000313" key="2">
    <source>
        <dbReference type="Proteomes" id="UP000235786"/>
    </source>
</evidence>
<protein>
    <recommendedName>
        <fullName evidence="3">Alpha-ketoglutarate-dependent sulfonate dioxygenase</fullName>
    </recommendedName>
</protein>
<sequence>MPLGLGKLKGSLKGEKTNGTSITVEQKQEDVAPVAAAANGNEGLPSYAVNDPLPEPIDGPTAEALSAAFSSLRLSDTPSDFPNTDTCLAHLKLLSAFHALKEDIGYTDGLFNLWDAKCELLENREESLAKMREKRWVLYIARAVERFESWWLNALCIREASERLEGQEMRATVLKFTEFTKRGQVQKWSPSMLPPIDVLMVWHAFMLNPRNYLEDCLRFGLKDLWATGLPWPAINASIDTNFNYDIPEDGKKAWFAKTRHHWVNAEDSLTKTLQCPRCTQELEIPWTTCGQGEKPILADFREMTGTGYGDKDLSYTCFKCGREINQDLLRVAKFKKEVENLIMRDWPLGGTILSTTTGAPDGPIEMDAATHMNTFPNRLISIALRSKVLELTDPNHYSKPTMSDVRDLIENSIRDRNTVKKVNSKSTFESGVLRRPERLAIRKMMSRYWENSSIFALELGGAVIRQSIFVDKMYKLDWLHSPAAKETMGRLLVKYQRFIAIMAQYPLHVAVPTLDVDLGWHTHQLSPRSYYDYTMTKCKKFIDHDDKMDEDALNTGFEWTSKTYQKLFQAVYSECTCWYCEAIRSKHISSTGRLFGTSTQEKVADKFYDSGAAKLCPPDNSAHISAHSAVKAVESSTRAVVYDQMRARRQQELDTAYEKACKRARGKGRPVPTRDAYYYGPWGYPYMMYGPYMAYGYFPGIYAYGDPYCMPMGSGMAGACCQGTCSGGVAAGGCGGPGGCGAGGGCAGGGGMAGGCGGAGGGGCGGGGGGGGCGGGGGGGGCGGGGG</sequence>
<accession>A0A2J6QU73</accession>
<dbReference type="PANTHER" id="PTHR34365:SF7">
    <property type="entry name" value="GLYCINE-RICH DOMAIN-CONTAINING PROTEIN 1"/>
    <property type="match status" value="1"/>
</dbReference>
<dbReference type="AlphaFoldDB" id="A0A2J6QU73"/>
<dbReference type="PANTHER" id="PTHR34365">
    <property type="entry name" value="ENOLASE (DUF1399)"/>
    <property type="match status" value="1"/>
</dbReference>
<reference evidence="1 2" key="1">
    <citation type="submission" date="2016-04" db="EMBL/GenBank/DDBJ databases">
        <title>A degradative enzymes factory behind the ericoid mycorrhizal symbiosis.</title>
        <authorList>
            <consortium name="DOE Joint Genome Institute"/>
            <person name="Martino E."/>
            <person name="Morin E."/>
            <person name="Grelet G."/>
            <person name="Kuo A."/>
            <person name="Kohler A."/>
            <person name="Daghino S."/>
            <person name="Barry K."/>
            <person name="Choi C."/>
            <person name="Cichocki N."/>
            <person name="Clum A."/>
            <person name="Copeland A."/>
            <person name="Hainaut M."/>
            <person name="Haridas S."/>
            <person name="Labutti K."/>
            <person name="Lindquist E."/>
            <person name="Lipzen A."/>
            <person name="Khouja H.-R."/>
            <person name="Murat C."/>
            <person name="Ohm R."/>
            <person name="Olson A."/>
            <person name="Spatafora J."/>
            <person name="Veneault-Fourrey C."/>
            <person name="Henrissat B."/>
            <person name="Grigoriev I."/>
            <person name="Martin F."/>
            <person name="Perotto S."/>
        </authorList>
    </citation>
    <scope>NUCLEOTIDE SEQUENCE [LARGE SCALE GENOMIC DNA]</scope>
    <source>
        <strain evidence="1 2">F</strain>
    </source>
</reference>
<dbReference type="STRING" id="1149755.A0A2J6QU73"/>
<gene>
    <name evidence="1" type="ORF">L207DRAFT_520674</name>
</gene>
<organism evidence="1 2">
    <name type="scientific">Hyaloscypha variabilis (strain UAMH 11265 / GT02V1 / F)</name>
    <name type="common">Meliniomyces variabilis</name>
    <dbReference type="NCBI Taxonomy" id="1149755"/>
    <lineage>
        <taxon>Eukaryota</taxon>
        <taxon>Fungi</taxon>
        <taxon>Dikarya</taxon>
        <taxon>Ascomycota</taxon>
        <taxon>Pezizomycotina</taxon>
        <taxon>Leotiomycetes</taxon>
        <taxon>Helotiales</taxon>
        <taxon>Hyaloscyphaceae</taxon>
        <taxon>Hyaloscypha</taxon>
        <taxon>Hyaloscypha variabilis</taxon>
    </lineage>
</organism>
<proteinExistence type="predicted"/>
<dbReference type="EMBL" id="KZ613971">
    <property type="protein sequence ID" value="PMD29800.1"/>
    <property type="molecule type" value="Genomic_DNA"/>
</dbReference>